<evidence type="ECO:0000259" key="8">
    <source>
        <dbReference type="Pfam" id="PF25917"/>
    </source>
</evidence>
<dbReference type="Gene3D" id="1.10.287.470">
    <property type="entry name" value="Helix hairpin bin"/>
    <property type="match status" value="2"/>
</dbReference>
<protein>
    <submittedName>
        <fullName evidence="10">HlyD family secretion protein</fullName>
    </submittedName>
</protein>
<proteinExistence type="predicted"/>
<feature type="coiled-coil region" evidence="5">
    <location>
        <begin position="121"/>
        <end position="193"/>
    </location>
</feature>
<dbReference type="InterPro" id="IPR058634">
    <property type="entry name" value="AaeA-lik-b-barrel"/>
</dbReference>
<comment type="subcellular location">
    <subcellularLocation>
        <location evidence="1">Membrane</location>
        <topology evidence="1">Single-pass membrane protein</topology>
    </subcellularLocation>
</comment>
<reference evidence="11" key="2">
    <citation type="submission" date="2023-07" db="EMBL/GenBank/DDBJ databases">
        <title>Identification and characterization of horizontal gene transfer across gut microbiota members of farm animals based on homology search.</title>
        <authorList>
            <person name="Schwarzerova J."/>
            <person name="Nykrynova M."/>
            <person name="Jureckova K."/>
            <person name="Cejkova D."/>
            <person name="Rychlik I."/>
        </authorList>
    </citation>
    <scope>NUCLEOTIDE SEQUENCE [LARGE SCALE GENOMIC DNA]</scope>
    <source>
        <strain evidence="11">ET4</strain>
    </source>
</reference>
<dbReference type="Proteomes" id="UP001228403">
    <property type="component" value="Unassembled WGS sequence"/>
</dbReference>
<evidence type="ECO:0000256" key="6">
    <source>
        <dbReference type="SAM" id="Phobius"/>
    </source>
</evidence>
<evidence type="ECO:0000256" key="1">
    <source>
        <dbReference type="ARBA" id="ARBA00004167"/>
    </source>
</evidence>
<accession>A0ABT7U2P4</accession>
<feature type="domain" description="Multidrug resistance protein MdtA-like barrel-sandwich hybrid" evidence="8">
    <location>
        <begin position="61"/>
        <end position="256"/>
    </location>
</feature>
<evidence type="ECO:0000256" key="4">
    <source>
        <dbReference type="ARBA" id="ARBA00023136"/>
    </source>
</evidence>
<dbReference type="Gene3D" id="2.40.30.170">
    <property type="match status" value="1"/>
</dbReference>
<dbReference type="Pfam" id="PF25917">
    <property type="entry name" value="BSH_RND"/>
    <property type="match status" value="1"/>
</dbReference>
<dbReference type="PANTHER" id="PTHR30386:SF26">
    <property type="entry name" value="TRANSPORT PROTEIN COMB"/>
    <property type="match status" value="1"/>
</dbReference>
<feature type="transmembrane region" description="Helical" evidence="6">
    <location>
        <begin position="21"/>
        <end position="43"/>
    </location>
</feature>
<gene>
    <name evidence="10" type="ORF">QUW02_02410</name>
</gene>
<dbReference type="Gene3D" id="2.40.50.100">
    <property type="match status" value="1"/>
</dbReference>
<name>A0ABT7U2P4_9BACE</name>
<sequence length="358" mass="40675">MSKSFIQIRYERLKKKKRRNIILNIVCLLIAGSGLTWTANYFWRYISYEITNDAFVDQYVAPVNVRVSGYIQEVRFREHQYVHAGDTLVILDNREYLIRQKEAQAALLDAKGEGQVLASGIRTSRSRIDEQNANLAEAKAKLWQAEQDYHRYERLLREESVPRQQYDQMKAAYDAAQARYDALLKQKDAAHSQYDEATHKQVGVQAGVLRAEAALDLANLNLSYTVVTAPYSGYMGRRTLEPGQYVSAGQTLSYLVRQSGKWITANYRETQIAHIYIGQPVRIKVDGIPGKVFQGHVTAISEATGSKYSLVPTDNSAGNFVKVQQRIPVRIDLDNVDEESMSQLRAGMMVVTEAERKR</sequence>
<evidence type="ECO:0000259" key="9">
    <source>
        <dbReference type="Pfam" id="PF25963"/>
    </source>
</evidence>
<evidence type="ECO:0000256" key="2">
    <source>
        <dbReference type="ARBA" id="ARBA00022692"/>
    </source>
</evidence>
<dbReference type="Pfam" id="PF25963">
    <property type="entry name" value="Beta-barrel_AAEA"/>
    <property type="match status" value="1"/>
</dbReference>
<keyword evidence="5" id="KW-0175">Coiled coil</keyword>
<dbReference type="InterPro" id="IPR050739">
    <property type="entry name" value="MFP"/>
</dbReference>
<dbReference type="Pfam" id="PF25876">
    <property type="entry name" value="HH_MFP_RND"/>
    <property type="match status" value="1"/>
</dbReference>
<reference evidence="10 11" key="1">
    <citation type="submission" date="2023-06" db="EMBL/GenBank/DDBJ databases">
        <authorList>
            <person name="Zeman M."/>
            <person name="Kubasova T."/>
            <person name="Jahodarova E."/>
            <person name="Nykrynova M."/>
            <person name="Rychlik I."/>
        </authorList>
    </citation>
    <scope>NUCLEOTIDE SEQUENCE [LARGE SCALE GENOMIC DNA]</scope>
    <source>
        <strain evidence="10 11">ET4</strain>
    </source>
</reference>
<comment type="caution">
    <text evidence="10">The sequence shown here is derived from an EMBL/GenBank/DDBJ whole genome shotgun (WGS) entry which is preliminary data.</text>
</comment>
<feature type="domain" description="p-hydroxybenzoic acid efflux pump subunit AaeA-like beta-barrel" evidence="9">
    <location>
        <begin position="263"/>
        <end position="348"/>
    </location>
</feature>
<dbReference type="PANTHER" id="PTHR30386">
    <property type="entry name" value="MEMBRANE FUSION SUBUNIT OF EMRAB-TOLC MULTIDRUG EFFLUX PUMP"/>
    <property type="match status" value="1"/>
</dbReference>
<dbReference type="EMBL" id="JAUDCF010000003">
    <property type="protein sequence ID" value="MDM8144791.1"/>
    <property type="molecule type" value="Genomic_DNA"/>
</dbReference>
<evidence type="ECO:0000313" key="10">
    <source>
        <dbReference type="EMBL" id="MDM8144791.1"/>
    </source>
</evidence>
<evidence type="ECO:0000256" key="3">
    <source>
        <dbReference type="ARBA" id="ARBA00022989"/>
    </source>
</evidence>
<dbReference type="InterPro" id="IPR058624">
    <property type="entry name" value="MdtA-like_HH"/>
</dbReference>
<dbReference type="InterPro" id="IPR058625">
    <property type="entry name" value="MdtA-like_BSH"/>
</dbReference>
<keyword evidence="3 6" id="KW-1133">Transmembrane helix</keyword>
<keyword evidence="2 6" id="KW-0812">Transmembrane</keyword>
<organism evidence="10 11">
    <name type="scientific">Bacteroides eggerthii</name>
    <dbReference type="NCBI Taxonomy" id="28111"/>
    <lineage>
        <taxon>Bacteria</taxon>
        <taxon>Pseudomonadati</taxon>
        <taxon>Bacteroidota</taxon>
        <taxon>Bacteroidia</taxon>
        <taxon>Bacteroidales</taxon>
        <taxon>Bacteroidaceae</taxon>
        <taxon>Bacteroides</taxon>
    </lineage>
</organism>
<evidence type="ECO:0000256" key="5">
    <source>
        <dbReference type="SAM" id="Coils"/>
    </source>
</evidence>
<feature type="domain" description="Multidrug resistance protein MdtA-like alpha-helical hairpin" evidence="7">
    <location>
        <begin position="129"/>
        <end position="180"/>
    </location>
</feature>
<evidence type="ECO:0000313" key="11">
    <source>
        <dbReference type="Proteomes" id="UP001228403"/>
    </source>
</evidence>
<keyword evidence="11" id="KW-1185">Reference proteome</keyword>
<dbReference type="SUPFAM" id="SSF111369">
    <property type="entry name" value="HlyD-like secretion proteins"/>
    <property type="match status" value="3"/>
</dbReference>
<evidence type="ECO:0000259" key="7">
    <source>
        <dbReference type="Pfam" id="PF25876"/>
    </source>
</evidence>
<keyword evidence="4 6" id="KW-0472">Membrane</keyword>